<reference evidence="1 2" key="1">
    <citation type="submission" date="2024-04" db="EMBL/GenBank/DDBJ databases">
        <title>Tritrichomonas musculus Genome.</title>
        <authorList>
            <person name="Alves-Ferreira E."/>
            <person name="Grigg M."/>
            <person name="Lorenzi H."/>
            <person name="Galac M."/>
        </authorList>
    </citation>
    <scope>NUCLEOTIDE SEQUENCE [LARGE SCALE GENOMIC DNA]</scope>
    <source>
        <strain evidence="1 2">EAF2021</strain>
    </source>
</reference>
<proteinExistence type="predicted"/>
<name>A0ABR2GVL5_9EUKA</name>
<evidence type="ECO:0000313" key="2">
    <source>
        <dbReference type="Proteomes" id="UP001470230"/>
    </source>
</evidence>
<gene>
    <name evidence="1" type="ORF">M9Y10_035908</name>
</gene>
<accession>A0ABR2GVL5</accession>
<keyword evidence="2" id="KW-1185">Reference proteome</keyword>
<sequence>MGHSFMLSDGALDDPYTYQHFVYCKTGFDQHMIRILLCNVLLYDSENGEIDVIPSLTSGISFAYLSKDDFLSCENCRVRILYDQIENFCNKICGFLTEVVVNQISFIQQFNNDLALVFSLLLKITAGNDFSHSLEADLSQQNIHLK</sequence>
<organism evidence="1 2">
    <name type="scientific">Tritrichomonas musculus</name>
    <dbReference type="NCBI Taxonomy" id="1915356"/>
    <lineage>
        <taxon>Eukaryota</taxon>
        <taxon>Metamonada</taxon>
        <taxon>Parabasalia</taxon>
        <taxon>Tritrichomonadida</taxon>
        <taxon>Tritrichomonadidae</taxon>
        <taxon>Tritrichomonas</taxon>
    </lineage>
</organism>
<dbReference type="Proteomes" id="UP001470230">
    <property type="component" value="Unassembled WGS sequence"/>
</dbReference>
<dbReference type="EMBL" id="JAPFFF010000057">
    <property type="protein sequence ID" value="KAK8837964.1"/>
    <property type="molecule type" value="Genomic_DNA"/>
</dbReference>
<protein>
    <submittedName>
        <fullName evidence="1">Uncharacterized protein</fullName>
    </submittedName>
</protein>
<evidence type="ECO:0000313" key="1">
    <source>
        <dbReference type="EMBL" id="KAK8837964.1"/>
    </source>
</evidence>
<comment type="caution">
    <text evidence="1">The sequence shown here is derived from an EMBL/GenBank/DDBJ whole genome shotgun (WGS) entry which is preliminary data.</text>
</comment>